<comment type="similarity">
    <text evidence="1">Belongs to the gamma-glutamylcyclotransferase family.</text>
</comment>
<sequence length="680" mass="75187">MNRPLNAAPPSSQAPSTTMETIEARNARFDEISWELASRRLQVDEYWRALDEQFPDPQEQQAFLTYSLHLSLPHVANPSGVLTSARFVEMADSISFINEAERKELLPGLEWALRPWIPLGHDKTTLYRLLPAIHNLTPQQSGKFPSTDHEILDTAFLGVNTTVQPREPSLPLNRRALNLSEQSTQSAESDDIEAPGFVFHELGVLESLECDAADQMPTTFEQGVDCEGDWEPTGFCVVARLGHTGHMDGVYIIYNMNPLQENSLERKQVTHAAWGIPPSSPGEQFSCARIGSSLRDFCFGHQLVWTEQVRHPVELVWAVRSPMGGAMRGTVFTGRPPAMDDLLAACEDLAANVAAPDTAAAAADQGSHVSRSDQALWKILFGFSSDEAAEAIRNWRADFTRQTISQAAWLLAKEAKMAEGYNKEAYEYSLWRARTAQKPLSHNHNTAQGDGAKYLIKLECGSSPSTEAVDLMRFLPKKPNILNGIDDDGNTTRFCILSSSQKITFLNALSNAHPSFQPTLIRTSIASKDLSATSSHPTLGVDATLPQFRPDNSSSFSPRPAQDEYPVWYFFYGTLADAGVLSRVVVGPGDEKAAADICYKRARVRRGRLTCLGEKYLALVDADEGSVVDGWAYQVKDRAEEDSLRVYETGMYEVVRCTVEVMGEKEGVVHGLTFRLAKGI</sequence>
<dbReference type="Pfam" id="PF06094">
    <property type="entry name" value="GGACT"/>
    <property type="match status" value="1"/>
</dbReference>
<dbReference type="STRING" id="983965.A0A2T4CDK2"/>
<evidence type="ECO:0000256" key="3">
    <source>
        <dbReference type="ARBA" id="ARBA00030602"/>
    </source>
</evidence>
<dbReference type="AlphaFoldDB" id="A0A2T4CDK2"/>
<dbReference type="PANTHER" id="PTHR31544:SF4">
    <property type="entry name" value="GAMMA-GLUTAMYLCYCLOTRANSFERASE-RELATED"/>
    <property type="match status" value="1"/>
</dbReference>
<dbReference type="InterPro" id="IPR045038">
    <property type="entry name" value="AIG2-like"/>
</dbReference>
<dbReference type="CDD" id="cd06661">
    <property type="entry name" value="GGCT_like"/>
    <property type="match status" value="1"/>
</dbReference>
<keyword evidence="2" id="KW-0808">Transferase</keyword>
<evidence type="ECO:0000256" key="1">
    <source>
        <dbReference type="ARBA" id="ARBA00008861"/>
    </source>
</evidence>
<dbReference type="SUPFAM" id="SSF110857">
    <property type="entry name" value="Gamma-glutamyl cyclotransferase-like"/>
    <property type="match status" value="1"/>
</dbReference>
<dbReference type="InterPro" id="IPR036568">
    <property type="entry name" value="GGCT-like_sf"/>
</dbReference>
<dbReference type="InterPro" id="IPR009288">
    <property type="entry name" value="AIG2-like_dom"/>
</dbReference>
<keyword evidence="6" id="KW-1185">Reference proteome</keyword>
<feature type="domain" description="Gamma-glutamylcyclotransferase AIG2-like" evidence="4">
    <location>
        <begin position="569"/>
        <end position="666"/>
    </location>
</feature>
<dbReference type="PANTHER" id="PTHR31544">
    <property type="entry name" value="AIG2-LIKE PROTEIN D"/>
    <property type="match status" value="1"/>
</dbReference>
<evidence type="ECO:0000256" key="2">
    <source>
        <dbReference type="ARBA" id="ARBA00022679"/>
    </source>
</evidence>
<proteinExistence type="inferred from homology"/>
<dbReference type="Proteomes" id="UP000240760">
    <property type="component" value="Unassembled WGS sequence"/>
</dbReference>
<dbReference type="Gene3D" id="3.10.490.10">
    <property type="entry name" value="Gamma-glutamyl cyclotransferase-like"/>
    <property type="match status" value="1"/>
</dbReference>
<evidence type="ECO:0000313" key="5">
    <source>
        <dbReference type="EMBL" id="PTB79608.1"/>
    </source>
</evidence>
<protein>
    <recommendedName>
        <fullName evidence="3">Putative gamma-glutamylcyclotransferase</fullName>
    </recommendedName>
</protein>
<organism evidence="5 6">
    <name type="scientific">Trichoderma longibrachiatum ATCC 18648</name>
    <dbReference type="NCBI Taxonomy" id="983965"/>
    <lineage>
        <taxon>Eukaryota</taxon>
        <taxon>Fungi</taxon>
        <taxon>Dikarya</taxon>
        <taxon>Ascomycota</taxon>
        <taxon>Pezizomycotina</taxon>
        <taxon>Sordariomycetes</taxon>
        <taxon>Hypocreomycetidae</taxon>
        <taxon>Hypocreales</taxon>
        <taxon>Hypocreaceae</taxon>
        <taxon>Trichoderma</taxon>
    </lineage>
</organism>
<dbReference type="InterPro" id="IPR013024">
    <property type="entry name" value="GGCT-like"/>
</dbReference>
<dbReference type="EMBL" id="KZ679128">
    <property type="protein sequence ID" value="PTB79608.1"/>
    <property type="molecule type" value="Genomic_DNA"/>
</dbReference>
<dbReference type="GO" id="GO:0016740">
    <property type="term" value="F:transferase activity"/>
    <property type="evidence" value="ECO:0007669"/>
    <property type="project" value="UniProtKB-KW"/>
</dbReference>
<gene>
    <name evidence="5" type="ORF">M440DRAFT_1350492</name>
</gene>
<reference evidence="5 6" key="1">
    <citation type="submission" date="2016-07" db="EMBL/GenBank/DDBJ databases">
        <title>Multiple horizontal gene transfer events from other fungi enriched the ability of initially mycotrophic Trichoderma (Ascomycota) to feed on dead plant biomass.</title>
        <authorList>
            <consortium name="DOE Joint Genome Institute"/>
            <person name="Aerts A."/>
            <person name="Atanasova L."/>
            <person name="Chenthamara K."/>
            <person name="Zhang J."/>
            <person name="Grujic M."/>
            <person name="Henrissat B."/>
            <person name="Kuo A."/>
            <person name="Salamov A."/>
            <person name="Lipzen A."/>
            <person name="Labutti K."/>
            <person name="Barry K."/>
            <person name="Miao Y."/>
            <person name="Rahimi M.J."/>
            <person name="Shen Q."/>
            <person name="Grigoriev I.V."/>
            <person name="Kubicek C.P."/>
            <person name="Druzhinina I.S."/>
        </authorList>
    </citation>
    <scope>NUCLEOTIDE SEQUENCE [LARGE SCALE GENOMIC DNA]</scope>
    <source>
        <strain evidence="5 6">ATCC 18648</strain>
    </source>
</reference>
<evidence type="ECO:0000259" key="4">
    <source>
        <dbReference type="Pfam" id="PF06094"/>
    </source>
</evidence>
<accession>A0A2T4CDK2</accession>
<evidence type="ECO:0000313" key="6">
    <source>
        <dbReference type="Proteomes" id="UP000240760"/>
    </source>
</evidence>
<name>A0A2T4CDK2_TRILO</name>
<dbReference type="OrthoDB" id="5430299at2759"/>